<dbReference type="GO" id="GO:0005789">
    <property type="term" value="C:endoplasmic reticulum membrane"/>
    <property type="evidence" value="ECO:0007669"/>
    <property type="project" value="UniProtKB-SubCell"/>
</dbReference>
<dbReference type="InterPro" id="IPR036396">
    <property type="entry name" value="Cyt_P450_sf"/>
</dbReference>
<keyword evidence="4" id="KW-0472">Membrane</keyword>
<dbReference type="Gene3D" id="1.10.630.10">
    <property type="entry name" value="Cytochrome P450"/>
    <property type="match status" value="1"/>
</dbReference>
<comment type="similarity">
    <text evidence="2">Belongs to the cytochrome P450 family.</text>
</comment>
<dbReference type="EMBL" id="SPNV01000020">
    <property type="protein sequence ID" value="KAF5865383.1"/>
    <property type="molecule type" value="Genomic_DNA"/>
</dbReference>
<dbReference type="PANTHER" id="PTHR24291">
    <property type="entry name" value="CYTOCHROME P450 FAMILY 4"/>
    <property type="match status" value="1"/>
</dbReference>
<evidence type="ECO:0000256" key="4">
    <source>
        <dbReference type="ARBA" id="ARBA00023136"/>
    </source>
</evidence>
<evidence type="ECO:0000313" key="5">
    <source>
        <dbReference type="EMBL" id="KAF5865383.1"/>
    </source>
</evidence>
<evidence type="ECO:0000313" key="6">
    <source>
        <dbReference type="Proteomes" id="UP000541154"/>
    </source>
</evidence>
<proteinExistence type="inferred from homology"/>
<organism evidence="5 6">
    <name type="scientific">Petromyces alliaceus</name>
    <name type="common">Aspergillus alliaceus</name>
    <dbReference type="NCBI Taxonomy" id="209559"/>
    <lineage>
        <taxon>Eukaryota</taxon>
        <taxon>Fungi</taxon>
        <taxon>Dikarya</taxon>
        <taxon>Ascomycota</taxon>
        <taxon>Pezizomycotina</taxon>
        <taxon>Eurotiomycetes</taxon>
        <taxon>Eurotiomycetidae</taxon>
        <taxon>Eurotiales</taxon>
        <taxon>Aspergillaceae</taxon>
        <taxon>Aspergillus</taxon>
        <taxon>Aspergillus subgen. Circumdati</taxon>
    </lineage>
</organism>
<protein>
    <submittedName>
        <fullName evidence="5">Uncharacterized protein</fullName>
    </submittedName>
</protein>
<evidence type="ECO:0000256" key="3">
    <source>
        <dbReference type="ARBA" id="ARBA00022824"/>
    </source>
</evidence>
<sequence length="184" mass="20988">MDLVRAVVDSAQVFCDILREKVGSGLSYLDDLTTRLTMDIILRVILDMDLDYQRSDNEIHPEVMVQMQEEHNRLFGADPSAAVLRLKKQPSRSDQCSYTLAVIKETLRLFLPAATMRQGRSGVSLTDRHGNVYPTENVGTTILHPVVHLNSRVWPRVNELLPERFLVDAEHDLYPDPAAYRPFE</sequence>
<dbReference type="AlphaFoldDB" id="A0A8H6EB53"/>
<dbReference type="Proteomes" id="UP000541154">
    <property type="component" value="Unassembled WGS sequence"/>
</dbReference>
<evidence type="ECO:0000256" key="1">
    <source>
        <dbReference type="ARBA" id="ARBA00004586"/>
    </source>
</evidence>
<reference evidence="5 6" key="1">
    <citation type="submission" date="2019-04" db="EMBL/GenBank/DDBJ databases">
        <title>Aspergillus burnettii sp. nov., novel species from soil in southeast Queensland.</title>
        <authorList>
            <person name="Gilchrist C.L.M."/>
            <person name="Pitt J.I."/>
            <person name="Lange L."/>
            <person name="Lacey H.J."/>
            <person name="Vuong D."/>
            <person name="Midgley D.J."/>
            <person name="Greenfield P."/>
            <person name="Bradbury M."/>
            <person name="Lacey E."/>
            <person name="Busk P.K."/>
            <person name="Pilgaard B."/>
            <person name="Chooi Y.H."/>
            <person name="Piggott A.M."/>
        </authorList>
    </citation>
    <scope>NUCLEOTIDE SEQUENCE [LARGE SCALE GENOMIC DNA]</scope>
    <source>
        <strain evidence="5 6">FRR 5400</strain>
    </source>
</reference>
<keyword evidence="6" id="KW-1185">Reference proteome</keyword>
<dbReference type="SUPFAM" id="SSF48264">
    <property type="entry name" value="Cytochrome P450"/>
    <property type="match status" value="1"/>
</dbReference>
<dbReference type="PANTHER" id="PTHR24291:SF189">
    <property type="entry name" value="CYTOCHROME P450 4C3-RELATED"/>
    <property type="match status" value="1"/>
</dbReference>
<accession>A0A8H6EB53</accession>
<dbReference type="GO" id="GO:0004497">
    <property type="term" value="F:monooxygenase activity"/>
    <property type="evidence" value="ECO:0007669"/>
    <property type="project" value="InterPro"/>
</dbReference>
<dbReference type="InterPro" id="IPR001128">
    <property type="entry name" value="Cyt_P450"/>
</dbReference>
<dbReference type="GO" id="GO:0020037">
    <property type="term" value="F:heme binding"/>
    <property type="evidence" value="ECO:0007669"/>
    <property type="project" value="InterPro"/>
</dbReference>
<comment type="subcellular location">
    <subcellularLocation>
        <location evidence="1">Endoplasmic reticulum membrane</location>
    </subcellularLocation>
</comment>
<name>A0A8H6EB53_PETAA</name>
<keyword evidence="3" id="KW-0256">Endoplasmic reticulum</keyword>
<dbReference type="Pfam" id="PF00067">
    <property type="entry name" value="p450"/>
    <property type="match status" value="1"/>
</dbReference>
<comment type="caution">
    <text evidence="5">The sequence shown here is derived from an EMBL/GenBank/DDBJ whole genome shotgun (WGS) entry which is preliminary data.</text>
</comment>
<dbReference type="GO" id="GO:0016705">
    <property type="term" value="F:oxidoreductase activity, acting on paired donors, with incorporation or reduction of molecular oxygen"/>
    <property type="evidence" value="ECO:0007669"/>
    <property type="project" value="InterPro"/>
</dbReference>
<dbReference type="GO" id="GO:0005506">
    <property type="term" value="F:iron ion binding"/>
    <property type="evidence" value="ECO:0007669"/>
    <property type="project" value="InterPro"/>
</dbReference>
<dbReference type="InterPro" id="IPR050196">
    <property type="entry name" value="Cytochrome_P450_Monoox"/>
</dbReference>
<evidence type="ECO:0000256" key="2">
    <source>
        <dbReference type="ARBA" id="ARBA00010617"/>
    </source>
</evidence>
<gene>
    <name evidence="5" type="ORF">ETB97_004200</name>
</gene>